<evidence type="ECO:0000256" key="1">
    <source>
        <dbReference type="SAM" id="MobiDB-lite"/>
    </source>
</evidence>
<dbReference type="PANTHER" id="PTHR33825">
    <property type="entry name" value="CHITINASE-LIKE PROTEIN"/>
    <property type="match status" value="1"/>
</dbReference>
<sequence length="160" mass="17067">MTDPVVWLGASLFLVAASLALLLVAALPAIQEVARAARSAEKLFDILSRDLPPTLEAIRLTGTELTGLTDDVSQNVQAASRVVTQFDQSLSGIKQQAQQAELARRSFSVGIKAAWKSLMQPRSAESHQQPDSLTSSSGQPLADQRISRCAAVDHDSNSAD</sequence>
<reference evidence="2" key="1">
    <citation type="submission" date="2021-05" db="EMBL/GenBank/DDBJ databases">
        <authorList>
            <person name="Pietrasiak N."/>
            <person name="Ward R."/>
            <person name="Stajich J.E."/>
            <person name="Kurbessoian T."/>
        </authorList>
    </citation>
    <scope>NUCLEOTIDE SEQUENCE</scope>
    <source>
        <strain evidence="2">GSE-TBD4-15B</strain>
    </source>
</reference>
<name>A0A951PEW5_9CYAN</name>
<dbReference type="AlphaFoldDB" id="A0A951PEW5"/>
<evidence type="ECO:0000313" key="3">
    <source>
        <dbReference type="Proteomes" id="UP000707356"/>
    </source>
</evidence>
<reference evidence="2" key="2">
    <citation type="journal article" date="2022" name="Microbiol. Resour. Announc.">
        <title>Metagenome Sequencing to Explore Phylogenomics of Terrestrial Cyanobacteria.</title>
        <authorList>
            <person name="Ward R.D."/>
            <person name="Stajich J.E."/>
            <person name="Johansen J.R."/>
            <person name="Huntemann M."/>
            <person name="Clum A."/>
            <person name="Foster B."/>
            <person name="Foster B."/>
            <person name="Roux S."/>
            <person name="Palaniappan K."/>
            <person name="Varghese N."/>
            <person name="Mukherjee S."/>
            <person name="Reddy T.B.K."/>
            <person name="Daum C."/>
            <person name="Copeland A."/>
            <person name="Chen I.A."/>
            <person name="Ivanova N.N."/>
            <person name="Kyrpides N.C."/>
            <person name="Shapiro N."/>
            <person name="Eloe-Fadrosh E.A."/>
            <person name="Pietrasiak N."/>
        </authorList>
    </citation>
    <scope>NUCLEOTIDE SEQUENCE</scope>
    <source>
        <strain evidence="2">GSE-TBD4-15B</strain>
    </source>
</reference>
<feature type="compositionally biased region" description="Basic and acidic residues" evidence="1">
    <location>
        <begin position="151"/>
        <end position="160"/>
    </location>
</feature>
<accession>A0A951PEW5</accession>
<feature type="region of interest" description="Disordered" evidence="1">
    <location>
        <begin position="120"/>
        <end position="160"/>
    </location>
</feature>
<dbReference type="Proteomes" id="UP000707356">
    <property type="component" value="Unassembled WGS sequence"/>
</dbReference>
<organism evidence="2 3">
    <name type="scientific">Pegethrix bostrychoides GSE-TBD4-15B</name>
    <dbReference type="NCBI Taxonomy" id="2839662"/>
    <lineage>
        <taxon>Bacteria</taxon>
        <taxon>Bacillati</taxon>
        <taxon>Cyanobacteriota</taxon>
        <taxon>Cyanophyceae</taxon>
        <taxon>Oculatellales</taxon>
        <taxon>Oculatellaceae</taxon>
        <taxon>Pegethrix</taxon>
    </lineage>
</organism>
<evidence type="ECO:0000313" key="2">
    <source>
        <dbReference type="EMBL" id="MBW4467935.1"/>
    </source>
</evidence>
<protein>
    <submittedName>
        <fullName evidence="2">DUF948 domain-containing protein</fullName>
    </submittedName>
</protein>
<dbReference type="PANTHER" id="PTHR33825:SF5">
    <property type="entry name" value="TRANSMEMBRANE PROTEIN"/>
    <property type="match status" value="1"/>
</dbReference>
<dbReference type="EMBL" id="JAHHHV010000082">
    <property type="protein sequence ID" value="MBW4467935.1"/>
    <property type="molecule type" value="Genomic_DNA"/>
</dbReference>
<feature type="compositionally biased region" description="Polar residues" evidence="1">
    <location>
        <begin position="126"/>
        <end position="139"/>
    </location>
</feature>
<comment type="caution">
    <text evidence="2">The sequence shown here is derived from an EMBL/GenBank/DDBJ whole genome shotgun (WGS) entry which is preliminary data.</text>
</comment>
<gene>
    <name evidence="2" type="ORF">KME07_21120</name>
</gene>
<proteinExistence type="predicted"/>